<dbReference type="RefSeq" id="WP_111218623.1">
    <property type="nucleotide sequence ID" value="NZ_POTY01000271.1"/>
</dbReference>
<dbReference type="InterPro" id="IPR003033">
    <property type="entry name" value="SCP2_sterol-bd_dom"/>
</dbReference>
<dbReference type="Pfam" id="PF02036">
    <property type="entry name" value="SCP2"/>
    <property type="match status" value="1"/>
</dbReference>
<feature type="domain" description="HTH hxlR-type" evidence="4">
    <location>
        <begin position="14"/>
        <end position="110"/>
    </location>
</feature>
<evidence type="ECO:0000259" key="4">
    <source>
        <dbReference type="PROSITE" id="PS51118"/>
    </source>
</evidence>
<evidence type="ECO:0000256" key="1">
    <source>
        <dbReference type="ARBA" id="ARBA00023015"/>
    </source>
</evidence>
<dbReference type="InterPro" id="IPR036527">
    <property type="entry name" value="SCP2_sterol-bd_dom_sf"/>
</dbReference>
<evidence type="ECO:0000313" key="5">
    <source>
        <dbReference type="EMBL" id="PZG09388.1"/>
    </source>
</evidence>
<reference evidence="5 6" key="1">
    <citation type="submission" date="2018-01" db="EMBL/GenBank/DDBJ databases">
        <title>Draft genome sequence of Jishengella sp. NA12.</title>
        <authorList>
            <person name="Sahin N."/>
            <person name="Ay H."/>
            <person name="Saygin H."/>
        </authorList>
    </citation>
    <scope>NUCLEOTIDE SEQUENCE [LARGE SCALE GENOMIC DNA]</scope>
    <source>
        <strain evidence="5 6">NA12</strain>
    </source>
</reference>
<name>A0A2W2EBN3_9ACTN</name>
<dbReference type="OrthoDB" id="9792527at2"/>
<dbReference type="Proteomes" id="UP000248924">
    <property type="component" value="Unassembled WGS sequence"/>
</dbReference>
<dbReference type="Gene3D" id="3.30.1050.10">
    <property type="entry name" value="SCP2 sterol-binding domain"/>
    <property type="match status" value="1"/>
</dbReference>
<dbReference type="Gene3D" id="1.10.10.10">
    <property type="entry name" value="Winged helix-like DNA-binding domain superfamily/Winged helix DNA-binding domain"/>
    <property type="match status" value="1"/>
</dbReference>
<protein>
    <submittedName>
        <fullName evidence="5">HxlR family transcriptional regulator</fullName>
    </submittedName>
</protein>
<evidence type="ECO:0000256" key="2">
    <source>
        <dbReference type="ARBA" id="ARBA00023125"/>
    </source>
</evidence>
<proteinExistence type="predicted"/>
<dbReference type="InterPro" id="IPR036388">
    <property type="entry name" value="WH-like_DNA-bd_sf"/>
</dbReference>
<keyword evidence="1" id="KW-0805">Transcription regulation</keyword>
<dbReference type="AlphaFoldDB" id="A0A2W2EBN3"/>
<dbReference type="SUPFAM" id="SSF46785">
    <property type="entry name" value="Winged helix' DNA-binding domain"/>
    <property type="match status" value="1"/>
</dbReference>
<dbReference type="PANTHER" id="PTHR33204">
    <property type="entry name" value="TRANSCRIPTIONAL REGULATOR, MARR FAMILY"/>
    <property type="match status" value="1"/>
</dbReference>
<keyword evidence="3" id="KW-0804">Transcription</keyword>
<sequence length="237" mass="25594">MKEQRDRRTYGQQCGLAFALDVVGERWTLLIVRELLVRPRRYRDLLDALPGIGTNLLADRLAFLTEAGIIHPIDAERRTAGYALTELGEKLREPVLVLARFGLTLLAEQPGQLRAPVTRASWAVLAIESMVDPARALTDEVYEFDIEGEVFHVRVGDGEVRTVSGTAGADATLRVVTDARTFFDLGSGAIEPVEAVVSGAVSVTGPPAAMPRCLYLLGLGGRPSGERMLSAAGGARR</sequence>
<dbReference type="InterPro" id="IPR002577">
    <property type="entry name" value="HTH_HxlR"/>
</dbReference>
<dbReference type="SUPFAM" id="SSF55718">
    <property type="entry name" value="SCP-like"/>
    <property type="match status" value="1"/>
</dbReference>
<keyword evidence="2" id="KW-0238">DNA-binding</keyword>
<dbReference type="GO" id="GO:0003677">
    <property type="term" value="F:DNA binding"/>
    <property type="evidence" value="ECO:0007669"/>
    <property type="project" value="UniProtKB-KW"/>
</dbReference>
<dbReference type="PANTHER" id="PTHR33204:SF18">
    <property type="entry name" value="TRANSCRIPTIONAL REGULATORY PROTEIN"/>
    <property type="match status" value="1"/>
</dbReference>
<accession>A0A2W2EBN3</accession>
<evidence type="ECO:0000313" key="6">
    <source>
        <dbReference type="Proteomes" id="UP000248924"/>
    </source>
</evidence>
<keyword evidence="6" id="KW-1185">Reference proteome</keyword>
<dbReference type="InterPro" id="IPR036390">
    <property type="entry name" value="WH_DNA-bd_sf"/>
</dbReference>
<comment type="caution">
    <text evidence="5">The sequence shown here is derived from an EMBL/GenBank/DDBJ whole genome shotgun (WGS) entry which is preliminary data.</text>
</comment>
<gene>
    <name evidence="5" type="ORF">C1I95_29090</name>
</gene>
<dbReference type="PROSITE" id="PS51118">
    <property type="entry name" value="HTH_HXLR"/>
    <property type="match status" value="1"/>
</dbReference>
<dbReference type="EMBL" id="POTY01000271">
    <property type="protein sequence ID" value="PZG09388.1"/>
    <property type="molecule type" value="Genomic_DNA"/>
</dbReference>
<organism evidence="5 6">
    <name type="scientific">Micromonospora craterilacus</name>
    <dbReference type="NCBI Taxonomy" id="1655439"/>
    <lineage>
        <taxon>Bacteria</taxon>
        <taxon>Bacillati</taxon>
        <taxon>Actinomycetota</taxon>
        <taxon>Actinomycetes</taxon>
        <taxon>Micromonosporales</taxon>
        <taxon>Micromonosporaceae</taxon>
        <taxon>Micromonospora</taxon>
    </lineage>
</organism>
<dbReference type="Pfam" id="PF01638">
    <property type="entry name" value="HxlR"/>
    <property type="match status" value="1"/>
</dbReference>
<evidence type="ECO:0000256" key="3">
    <source>
        <dbReference type="ARBA" id="ARBA00023163"/>
    </source>
</evidence>